<dbReference type="AlphaFoldDB" id="G4TSJ4"/>
<dbReference type="OrthoDB" id="2963168at2759"/>
<comment type="caution">
    <text evidence="1">The sequence shown here is derived from an EMBL/GenBank/DDBJ whole genome shotgun (WGS) entry which is preliminary data.</text>
</comment>
<dbReference type="STRING" id="1109443.G4TSJ4"/>
<dbReference type="CDD" id="cd10170">
    <property type="entry name" value="ASKHA_NBD_HSP70"/>
    <property type="match status" value="1"/>
</dbReference>
<reference evidence="1 2" key="1">
    <citation type="journal article" date="2011" name="PLoS Pathog.">
        <title>Endophytic Life Strategies Decoded by Genome and Transcriptome Analyses of the Mutualistic Root Symbiont Piriformospora indica.</title>
        <authorList>
            <person name="Zuccaro A."/>
            <person name="Lahrmann U."/>
            <person name="Guldener U."/>
            <person name="Langen G."/>
            <person name="Pfiffi S."/>
            <person name="Biedenkopf D."/>
            <person name="Wong P."/>
            <person name="Samans B."/>
            <person name="Grimm C."/>
            <person name="Basiewicz M."/>
            <person name="Murat C."/>
            <person name="Martin F."/>
            <person name="Kogel K.H."/>
        </authorList>
    </citation>
    <scope>NUCLEOTIDE SEQUENCE [LARGE SCALE GENOMIC DNA]</scope>
    <source>
        <strain evidence="1 2">DSM 11827</strain>
    </source>
</reference>
<gene>
    <name evidence="1" type="ORF">PIIN_08240</name>
</gene>
<dbReference type="OMA" id="PSVLWYT"/>
<dbReference type="InterPro" id="IPR043129">
    <property type="entry name" value="ATPase_NBD"/>
</dbReference>
<dbReference type="eggNOG" id="KOG0101">
    <property type="taxonomic scope" value="Eukaryota"/>
</dbReference>
<dbReference type="SUPFAM" id="SSF53067">
    <property type="entry name" value="Actin-like ATPase domain"/>
    <property type="match status" value="2"/>
</dbReference>
<name>G4TSJ4_SERID</name>
<dbReference type="InParanoid" id="G4TSJ4"/>
<organism evidence="1 2">
    <name type="scientific">Serendipita indica (strain DSM 11827)</name>
    <name type="common">Root endophyte fungus</name>
    <name type="synonym">Piriformospora indica</name>
    <dbReference type="NCBI Taxonomy" id="1109443"/>
    <lineage>
        <taxon>Eukaryota</taxon>
        <taxon>Fungi</taxon>
        <taxon>Dikarya</taxon>
        <taxon>Basidiomycota</taxon>
        <taxon>Agaricomycotina</taxon>
        <taxon>Agaricomycetes</taxon>
        <taxon>Sebacinales</taxon>
        <taxon>Serendipitaceae</taxon>
        <taxon>Serendipita</taxon>
    </lineage>
</organism>
<proteinExistence type="predicted"/>
<sequence length="606" mass="67652">MSGFRGDLAYDGEESIILCFDIGATRSAVSYVHLSPGTPPTTFMVTRWPGQVDPSGASKAGIPSILAYEGGECISCGEEALELEGQDNIEIARWFKLHLHPPSMRNGALFEGYPGEDASMFEIPSLPTNVSVDQVYEDFISYLFKHTQVHFEEHIADGPAIWNRLRRKIHIVLTIPNGWDLLQQHILRNVVVAAGIVAFEDANTLLSFISESEASIHFSLAYGGSTAWVKPGTVFACVDVGGSTCDSTLYECTAVEPKLELEEACSSVSIQAGGIYVDRAARKMLERKLAGSQRYGDESTIQEMTNVFESKTKRLFDGSDVASTIHFGRAVDNDDQYNIHKGKLSLTKQEVAETFEPAIQRIILNCIELIRDRTIDYILLVGGFGESKYLRSRLESHFASQGIQIVTAEQPSRKAAAEGAAIWYFTQHVTARAAKYTYGALACRFYDPNVHSAREANAFIDTDGELSIRGCFDAWVRKDTILNKDYEYVHPYVRLWEWDADMQEQLQTFSFPILAFSGNEVPAWGLTEDEEDLVYGMHFLCIVQTDLRSLSSCIQFEERPDGKVYYRVEFAIVLQMGGTHLTAKLRWYEGGQRHEGPASILPDALK</sequence>
<dbReference type="PANTHER" id="PTHR14187">
    <property type="entry name" value="ALPHA KINASE/ELONGATION FACTOR 2 KINASE"/>
    <property type="match status" value="1"/>
</dbReference>
<evidence type="ECO:0000313" key="1">
    <source>
        <dbReference type="EMBL" id="CCA74287.1"/>
    </source>
</evidence>
<keyword evidence="2" id="KW-1185">Reference proteome</keyword>
<dbReference type="HOGENOM" id="CLU_009958_4_1_1"/>
<dbReference type="PANTHER" id="PTHR14187:SF5">
    <property type="entry name" value="HEAT SHOCK 70 KDA PROTEIN 12A"/>
    <property type="match status" value="1"/>
</dbReference>
<evidence type="ECO:0000313" key="2">
    <source>
        <dbReference type="Proteomes" id="UP000007148"/>
    </source>
</evidence>
<evidence type="ECO:0008006" key="3">
    <source>
        <dbReference type="Google" id="ProtNLM"/>
    </source>
</evidence>
<protein>
    <recommendedName>
        <fullName evidence="3">Hsp70 protein</fullName>
    </recommendedName>
</protein>
<dbReference type="Gene3D" id="3.30.420.40">
    <property type="match status" value="2"/>
</dbReference>
<accession>G4TSJ4</accession>
<dbReference type="Gene3D" id="3.90.640.10">
    <property type="entry name" value="Actin, Chain A, domain 4"/>
    <property type="match status" value="1"/>
</dbReference>
<dbReference type="Proteomes" id="UP000007148">
    <property type="component" value="Unassembled WGS sequence"/>
</dbReference>
<dbReference type="EMBL" id="CAFZ01000298">
    <property type="protein sequence ID" value="CCA74287.1"/>
    <property type="molecule type" value="Genomic_DNA"/>
</dbReference>